<dbReference type="Proteomes" id="UP001163603">
    <property type="component" value="Chromosome 3"/>
</dbReference>
<protein>
    <submittedName>
        <fullName evidence="1">Uncharacterized protein</fullName>
    </submittedName>
</protein>
<evidence type="ECO:0000313" key="1">
    <source>
        <dbReference type="EMBL" id="KAJ0044442.1"/>
    </source>
</evidence>
<name>A0ACC0Z2E7_9ROSI</name>
<organism evidence="1 2">
    <name type="scientific">Pistacia integerrima</name>
    <dbReference type="NCBI Taxonomy" id="434235"/>
    <lineage>
        <taxon>Eukaryota</taxon>
        <taxon>Viridiplantae</taxon>
        <taxon>Streptophyta</taxon>
        <taxon>Embryophyta</taxon>
        <taxon>Tracheophyta</taxon>
        <taxon>Spermatophyta</taxon>
        <taxon>Magnoliopsida</taxon>
        <taxon>eudicotyledons</taxon>
        <taxon>Gunneridae</taxon>
        <taxon>Pentapetalae</taxon>
        <taxon>rosids</taxon>
        <taxon>malvids</taxon>
        <taxon>Sapindales</taxon>
        <taxon>Anacardiaceae</taxon>
        <taxon>Pistacia</taxon>
    </lineage>
</organism>
<evidence type="ECO:0000313" key="2">
    <source>
        <dbReference type="Proteomes" id="UP001163603"/>
    </source>
</evidence>
<reference evidence="2" key="1">
    <citation type="journal article" date="2023" name="G3 (Bethesda)">
        <title>Genome assembly and association tests identify interacting loci associated with vigor, precocity, and sex in interspecific pistachio rootstocks.</title>
        <authorList>
            <person name="Palmer W."/>
            <person name="Jacygrad E."/>
            <person name="Sagayaradj S."/>
            <person name="Cavanaugh K."/>
            <person name="Han R."/>
            <person name="Bertier L."/>
            <person name="Beede B."/>
            <person name="Kafkas S."/>
            <person name="Golino D."/>
            <person name="Preece J."/>
            <person name="Michelmore R."/>
        </authorList>
    </citation>
    <scope>NUCLEOTIDE SEQUENCE [LARGE SCALE GENOMIC DNA]</scope>
</reference>
<accession>A0ACC0Z2E7</accession>
<gene>
    <name evidence="1" type="ORF">Pint_04381</name>
</gene>
<dbReference type="EMBL" id="CM047738">
    <property type="protein sequence ID" value="KAJ0044442.1"/>
    <property type="molecule type" value="Genomic_DNA"/>
</dbReference>
<comment type="caution">
    <text evidence="1">The sequence shown here is derived from an EMBL/GenBank/DDBJ whole genome shotgun (WGS) entry which is preliminary data.</text>
</comment>
<proteinExistence type="predicted"/>
<sequence>MEYLPFFTFFCSLILLLNTELSFAADMITPTQFIRDGETLISSSQSFELGFFSPGNSNSRYVGIWYKISPKTVVWVANRKDPIPDRQGALTIDDNGILVLINQNKSIILSSNSSRVPENPVVQLLDSGNLVLRDSHDMSSESYMWQSFDYPSDTLLPGMKLGWNLKPLFERQLTPWKSADDPYPGDFTFRLDINVVPQLFITAAPSRKVVRSGPWDGLTFGGVPMMHNKVFKPRFVHTEDELYYAYEPFYDTVITQILVNPSGQVQRRVWNERIRGWRIMFSWPFDICDNYAECGASAYCRTSKTPNCVCLKGFESKSQDEWDTPETRKCVKKSPTESDCLNGEGFQMLKRMKLPDVNWFNQSMNIEECHVECLKNCSCRAYANFDEVGGSGGCLMWFSDLIDMKQCSNPLTAGQGIFIRVPASELANDFIKKKRIKIISSVSAIVGSFILGLVFWKAWKKTKNKGNKFIGS</sequence>
<keyword evidence="2" id="KW-1185">Reference proteome</keyword>